<evidence type="ECO:0000256" key="2">
    <source>
        <dbReference type="SAM" id="SignalP"/>
    </source>
</evidence>
<name>A0A849I600_9HYPH</name>
<proteinExistence type="predicted"/>
<dbReference type="AlphaFoldDB" id="A0A849I600"/>
<dbReference type="RefSeq" id="WP_171218286.1">
    <property type="nucleotide sequence ID" value="NZ_JABEPP010000003.1"/>
</dbReference>
<dbReference type="EMBL" id="JABEPP010000003">
    <property type="protein sequence ID" value="NNM72751.1"/>
    <property type="molecule type" value="Genomic_DNA"/>
</dbReference>
<feature type="region of interest" description="Disordered" evidence="1">
    <location>
        <begin position="17"/>
        <end position="86"/>
    </location>
</feature>
<dbReference type="Proteomes" id="UP000564885">
    <property type="component" value="Unassembled WGS sequence"/>
</dbReference>
<protein>
    <submittedName>
        <fullName evidence="3">Uncharacterized protein</fullName>
    </submittedName>
</protein>
<reference evidence="3 4" key="1">
    <citation type="submission" date="2020-04" db="EMBL/GenBank/DDBJ databases">
        <title>Enterovirga sp. isolate from soil.</title>
        <authorList>
            <person name="Chea S."/>
            <person name="Kim D.-U."/>
        </authorList>
    </citation>
    <scope>NUCLEOTIDE SEQUENCE [LARGE SCALE GENOMIC DNA]</scope>
    <source>
        <strain evidence="3 4">DB1703</strain>
    </source>
</reference>
<evidence type="ECO:0000313" key="4">
    <source>
        <dbReference type="Proteomes" id="UP000564885"/>
    </source>
</evidence>
<keyword evidence="2" id="KW-0732">Signal</keyword>
<organism evidence="3 4">
    <name type="scientific">Enterovirga aerilata</name>
    <dbReference type="NCBI Taxonomy" id="2730920"/>
    <lineage>
        <taxon>Bacteria</taxon>
        <taxon>Pseudomonadati</taxon>
        <taxon>Pseudomonadota</taxon>
        <taxon>Alphaproteobacteria</taxon>
        <taxon>Hyphomicrobiales</taxon>
        <taxon>Methylobacteriaceae</taxon>
        <taxon>Enterovirga</taxon>
    </lineage>
</organism>
<accession>A0A849I600</accession>
<evidence type="ECO:0000256" key="1">
    <source>
        <dbReference type="SAM" id="MobiDB-lite"/>
    </source>
</evidence>
<feature type="compositionally biased region" description="Basic and acidic residues" evidence="1">
    <location>
        <begin position="52"/>
        <end position="66"/>
    </location>
</feature>
<feature type="chain" id="PRO_5032687846" evidence="2">
    <location>
        <begin position="20"/>
        <end position="86"/>
    </location>
</feature>
<keyword evidence="4" id="KW-1185">Reference proteome</keyword>
<evidence type="ECO:0000313" key="3">
    <source>
        <dbReference type="EMBL" id="NNM72751.1"/>
    </source>
</evidence>
<feature type="signal peptide" evidence="2">
    <location>
        <begin position="1"/>
        <end position="19"/>
    </location>
</feature>
<sequence length="86" mass="8966">MPKTLLVLAAALAAGPALAQSPGSVPLRENTPSPETTVSRPDARTTSPDVTESVRRDPNARNRTDGRVSPPAAIDTGVKVIAPEKR</sequence>
<comment type="caution">
    <text evidence="3">The sequence shown here is derived from an EMBL/GenBank/DDBJ whole genome shotgun (WGS) entry which is preliminary data.</text>
</comment>
<gene>
    <name evidence="3" type="ORF">HJG44_10220</name>
</gene>
<feature type="compositionally biased region" description="Polar residues" evidence="1">
    <location>
        <begin position="30"/>
        <end position="50"/>
    </location>
</feature>